<evidence type="ECO:0000313" key="1">
    <source>
        <dbReference type="EMBL" id="WOJ90431.1"/>
    </source>
</evidence>
<gene>
    <name evidence="1" type="ORF">RZS28_03810</name>
</gene>
<reference evidence="1 2" key="1">
    <citation type="submission" date="2023-10" db="EMBL/GenBank/DDBJ databases">
        <title>Novel methanotroph of the genus Methylocapsa from a subarctic wetland.</title>
        <authorList>
            <person name="Belova S.E."/>
            <person name="Oshkin I.Y."/>
            <person name="Miroshnikov K."/>
            <person name="Dedysh S.N."/>
        </authorList>
    </citation>
    <scope>NUCLEOTIDE SEQUENCE [LARGE SCALE GENOMIC DNA]</scope>
    <source>
        <strain evidence="1 2">RX1</strain>
    </source>
</reference>
<keyword evidence="2" id="KW-1185">Reference proteome</keyword>
<sequence length="241" mass="26032">MTSAGALLVLADPFDVQAATFVEANAEADVLRVTPRDLSREGWKIRSGDPNSLIAVCGSRRIRRDEIRGVLPRLSHVDESQVPHIAVEDRAYVASEMTAFMLAFLSALERGVHNRPTSQSLCGPLWSPEHWRRLADALGIAVRFQPRLASLDLAIDKANPLDDAPRTVVTLVGDAVFGDARLGPAVAALARAARAEMLRAEFAGEGDDALFVHASPLVNLADRDIAMATLDLFRFRTSGAA</sequence>
<dbReference type="EMBL" id="CP136862">
    <property type="protein sequence ID" value="WOJ90431.1"/>
    <property type="molecule type" value="Genomic_DNA"/>
</dbReference>
<dbReference type="RefSeq" id="WP_407339879.1">
    <property type="nucleotide sequence ID" value="NZ_CP136862.1"/>
</dbReference>
<organism evidence="1 2">
    <name type="scientific">Methylocapsa polymorpha</name>
    <dbReference type="NCBI Taxonomy" id="3080828"/>
    <lineage>
        <taxon>Bacteria</taxon>
        <taxon>Pseudomonadati</taxon>
        <taxon>Pseudomonadota</taxon>
        <taxon>Alphaproteobacteria</taxon>
        <taxon>Hyphomicrobiales</taxon>
        <taxon>Beijerinckiaceae</taxon>
        <taxon>Methylocapsa</taxon>
    </lineage>
</organism>
<dbReference type="Proteomes" id="UP001626536">
    <property type="component" value="Chromosome"/>
</dbReference>
<accession>A0ABZ0HU36</accession>
<proteinExistence type="predicted"/>
<evidence type="ECO:0000313" key="2">
    <source>
        <dbReference type="Proteomes" id="UP001626536"/>
    </source>
</evidence>
<name>A0ABZ0HU36_9HYPH</name>
<protein>
    <submittedName>
        <fullName evidence="1">Uncharacterized protein</fullName>
    </submittedName>
</protein>